<organism evidence="3 6">
    <name type="scientific">Didymodactylos carnosus</name>
    <dbReference type="NCBI Taxonomy" id="1234261"/>
    <lineage>
        <taxon>Eukaryota</taxon>
        <taxon>Metazoa</taxon>
        <taxon>Spiralia</taxon>
        <taxon>Gnathifera</taxon>
        <taxon>Rotifera</taxon>
        <taxon>Eurotatoria</taxon>
        <taxon>Bdelloidea</taxon>
        <taxon>Philodinida</taxon>
        <taxon>Philodinidae</taxon>
        <taxon>Didymodactylos</taxon>
    </lineage>
</organism>
<keyword evidence="6" id="KW-1185">Reference proteome</keyword>
<dbReference type="InterPro" id="IPR001304">
    <property type="entry name" value="C-type_lectin-like"/>
</dbReference>
<evidence type="ECO:0000313" key="6">
    <source>
        <dbReference type="Proteomes" id="UP000663829"/>
    </source>
</evidence>
<dbReference type="EMBL" id="CAJNOK010006978">
    <property type="protein sequence ID" value="CAF1020554.1"/>
    <property type="molecule type" value="Genomic_DNA"/>
</dbReference>
<dbReference type="SUPFAM" id="SSF56436">
    <property type="entry name" value="C-type lectin-like"/>
    <property type="match status" value="1"/>
</dbReference>
<dbReference type="Proteomes" id="UP000663829">
    <property type="component" value="Unassembled WGS sequence"/>
</dbReference>
<comment type="caution">
    <text evidence="3">The sequence shown here is derived from an EMBL/GenBank/DDBJ whole genome shotgun (WGS) entry which is preliminary data.</text>
</comment>
<gene>
    <name evidence="3" type="ORF">GPM918_LOCUS20652</name>
    <name evidence="2" type="ORF">OVA965_LOCUS15483</name>
    <name evidence="5" type="ORF">SRO942_LOCUS20649</name>
    <name evidence="4" type="ORF">TMI583_LOCUS15490</name>
</gene>
<dbReference type="Proteomes" id="UP000677228">
    <property type="component" value="Unassembled WGS sequence"/>
</dbReference>
<dbReference type="Gene3D" id="3.10.100.10">
    <property type="entry name" value="Mannose-Binding Protein A, subunit A"/>
    <property type="match status" value="1"/>
</dbReference>
<feature type="domain" description="C-type lectin" evidence="1">
    <location>
        <begin position="2"/>
        <end position="103"/>
    </location>
</feature>
<accession>A0A814S4N4</accession>
<dbReference type="EMBL" id="CAJOBA010006986">
    <property type="protein sequence ID" value="CAF3789189.1"/>
    <property type="molecule type" value="Genomic_DNA"/>
</dbReference>
<sequence length="107" mass="12415">MCGLKRNSSLISLENMDELEYVTKLMQTNLNEAKSAFIGLVANETGKWEWLDTRTFWDSVFAPFYYSYRPETSHCGIINLVNGTKPAFEGRDCKDDETYFICKYSKK</sequence>
<proteinExistence type="predicted"/>
<dbReference type="CDD" id="cd00037">
    <property type="entry name" value="CLECT"/>
    <property type="match status" value="1"/>
</dbReference>
<name>A0A814S4N4_9BILA</name>
<protein>
    <recommendedName>
        <fullName evidence="1">C-type lectin domain-containing protein</fullName>
    </recommendedName>
</protein>
<dbReference type="EMBL" id="CAJNOQ010006585">
    <property type="protein sequence ID" value="CAF1140356.1"/>
    <property type="molecule type" value="Genomic_DNA"/>
</dbReference>
<evidence type="ECO:0000259" key="1">
    <source>
        <dbReference type="Pfam" id="PF00059"/>
    </source>
</evidence>
<dbReference type="InterPro" id="IPR016186">
    <property type="entry name" value="C-type_lectin-like/link_sf"/>
</dbReference>
<dbReference type="Proteomes" id="UP000681722">
    <property type="component" value="Unassembled WGS sequence"/>
</dbReference>
<dbReference type="OrthoDB" id="6133475at2759"/>
<dbReference type="InterPro" id="IPR016187">
    <property type="entry name" value="CTDL_fold"/>
</dbReference>
<evidence type="ECO:0000313" key="4">
    <source>
        <dbReference type="EMBL" id="CAF3789189.1"/>
    </source>
</evidence>
<reference evidence="3" key="1">
    <citation type="submission" date="2021-02" db="EMBL/GenBank/DDBJ databases">
        <authorList>
            <person name="Nowell W R."/>
        </authorList>
    </citation>
    <scope>NUCLEOTIDE SEQUENCE</scope>
</reference>
<evidence type="ECO:0000313" key="2">
    <source>
        <dbReference type="EMBL" id="CAF1020554.1"/>
    </source>
</evidence>
<dbReference type="Pfam" id="PF00059">
    <property type="entry name" value="Lectin_C"/>
    <property type="match status" value="1"/>
</dbReference>
<evidence type="ECO:0000313" key="5">
    <source>
        <dbReference type="EMBL" id="CAF3904057.1"/>
    </source>
</evidence>
<dbReference type="AlphaFoldDB" id="A0A814S4N4"/>
<dbReference type="EMBL" id="CAJOBC010006585">
    <property type="protein sequence ID" value="CAF3904057.1"/>
    <property type="molecule type" value="Genomic_DNA"/>
</dbReference>
<dbReference type="Proteomes" id="UP000682733">
    <property type="component" value="Unassembled WGS sequence"/>
</dbReference>
<evidence type="ECO:0000313" key="3">
    <source>
        <dbReference type="EMBL" id="CAF1140356.1"/>
    </source>
</evidence>